<name>A0A433TBB6_ELYCH</name>
<dbReference type="EMBL" id="RQTK01000488">
    <property type="protein sequence ID" value="RUS78810.1"/>
    <property type="molecule type" value="Genomic_DNA"/>
</dbReference>
<dbReference type="Proteomes" id="UP000271974">
    <property type="component" value="Unassembled WGS sequence"/>
</dbReference>
<reference evidence="2 3" key="1">
    <citation type="submission" date="2019-01" db="EMBL/GenBank/DDBJ databases">
        <title>A draft genome assembly of the solar-powered sea slug Elysia chlorotica.</title>
        <authorList>
            <person name="Cai H."/>
            <person name="Li Q."/>
            <person name="Fang X."/>
            <person name="Li J."/>
            <person name="Curtis N.E."/>
            <person name="Altenburger A."/>
            <person name="Shibata T."/>
            <person name="Feng M."/>
            <person name="Maeda T."/>
            <person name="Schwartz J.A."/>
            <person name="Shigenobu S."/>
            <person name="Lundholm N."/>
            <person name="Nishiyama T."/>
            <person name="Yang H."/>
            <person name="Hasebe M."/>
            <person name="Li S."/>
            <person name="Pierce S.K."/>
            <person name="Wang J."/>
        </authorList>
    </citation>
    <scope>NUCLEOTIDE SEQUENCE [LARGE SCALE GENOMIC DNA]</scope>
    <source>
        <strain evidence="2">EC2010</strain>
        <tissue evidence="2">Whole organism of an adult</tissue>
    </source>
</reference>
<protein>
    <submittedName>
        <fullName evidence="2">Uncharacterized protein</fullName>
    </submittedName>
</protein>
<comment type="caution">
    <text evidence="2">The sequence shown here is derived from an EMBL/GenBank/DDBJ whole genome shotgun (WGS) entry which is preliminary data.</text>
</comment>
<gene>
    <name evidence="2" type="ORF">EGW08_013428</name>
</gene>
<evidence type="ECO:0000313" key="3">
    <source>
        <dbReference type="Proteomes" id="UP000271974"/>
    </source>
</evidence>
<evidence type="ECO:0000256" key="1">
    <source>
        <dbReference type="SAM" id="MobiDB-lite"/>
    </source>
</evidence>
<feature type="compositionally biased region" description="Polar residues" evidence="1">
    <location>
        <begin position="40"/>
        <end position="53"/>
    </location>
</feature>
<sequence>MTENQSPWLSTKHPPKQTVNGKRQRMSKGPLSRKTPPLQMISSPSSIARLTQNSPPPVQLKLARKQSSLLEYFGSAGKNGDSPSSVPAQRKRKLEIDDPDVIQIKTECFKDSHHGQSAGNSCCDASLKTWHRPLYPLKSLEPVTSTCGTVTHPDGCEESMDSLIQGDSCYKYETSSSNRPHNKTSPLKEIQVACLPEPSVTCLRSPEKPLDTDIGKHSSNFSPSESSCVRNLVSSESSRIFTEQSGSVSSESTSLSKVLAQKQSVATQDDFSDNLECIESISDMKNSFSKHTSKNESEKIIYEDDKFSVESFTLNVSDSVEIESSNEGKLLVNCEDNDAGIREKEGSKEQDINFDSQNSEMTSPSRSPNCAWSIPSVQGDLNVSSDSCLLSFTEDSQSLHFTETVAEGINSTSCTADQIYGDAMNRLDILKAQHMAEMGTLTFTQTQNFSL</sequence>
<dbReference type="OrthoDB" id="6096918at2759"/>
<accession>A0A433TBB6</accession>
<evidence type="ECO:0000313" key="2">
    <source>
        <dbReference type="EMBL" id="RUS78810.1"/>
    </source>
</evidence>
<proteinExistence type="predicted"/>
<keyword evidence="3" id="KW-1185">Reference proteome</keyword>
<dbReference type="AlphaFoldDB" id="A0A433TBB6"/>
<feature type="region of interest" description="Disordered" evidence="1">
    <location>
        <begin position="1"/>
        <end position="55"/>
    </location>
</feature>
<organism evidence="2 3">
    <name type="scientific">Elysia chlorotica</name>
    <name type="common">Eastern emerald elysia</name>
    <name type="synonym">Sea slug</name>
    <dbReference type="NCBI Taxonomy" id="188477"/>
    <lineage>
        <taxon>Eukaryota</taxon>
        <taxon>Metazoa</taxon>
        <taxon>Spiralia</taxon>
        <taxon>Lophotrochozoa</taxon>
        <taxon>Mollusca</taxon>
        <taxon>Gastropoda</taxon>
        <taxon>Heterobranchia</taxon>
        <taxon>Euthyneura</taxon>
        <taxon>Panpulmonata</taxon>
        <taxon>Sacoglossa</taxon>
        <taxon>Placobranchoidea</taxon>
        <taxon>Plakobranchidae</taxon>
        <taxon>Elysia</taxon>
    </lineage>
</organism>